<accession>A0ACC3DR82</accession>
<reference evidence="1" key="1">
    <citation type="submission" date="2024-09" db="EMBL/GenBank/DDBJ databases">
        <title>Black Yeasts Isolated from many extreme environments.</title>
        <authorList>
            <person name="Coleine C."/>
            <person name="Stajich J.E."/>
            <person name="Selbmann L."/>
        </authorList>
    </citation>
    <scope>NUCLEOTIDE SEQUENCE</scope>
    <source>
        <strain evidence="1">CCFEE 5737</strain>
    </source>
</reference>
<dbReference type="EMBL" id="JAWDJW010001265">
    <property type="protein sequence ID" value="KAK3079254.1"/>
    <property type="molecule type" value="Genomic_DNA"/>
</dbReference>
<organism evidence="1 2">
    <name type="scientific">Coniosporium uncinatum</name>
    <dbReference type="NCBI Taxonomy" id="93489"/>
    <lineage>
        <taxon>Eukaryota</taxon>
        <taxon>Fungi</taxon>
        <taxon>Dikarya</taxon>
        <taxon>Ascomycota</taxon>
        <taxon>Pezizomycotina</taxon>
        <taxon>Dothideomycetes</taxon>
        <taxon>Dothideomycetes incertae sedis</taxon>
        <taxon>Coniosporium</taxon>
    </lineage>
</organism>
<name>A0ACC3DR82_9PEZI</name>
<proteinExistence type="predicted"/>
<dbReference type="Proteomes" id="UP001186974">
    <property type="component" value="Unassembled WGS sequence"/>
</dbReference>
<sequence>RLGWHLPGFDDGDWAASSPSSPPSLSSSSSSAGSNGTATATAAGVTFYRTVVPLNIPKGVDAYIAFTLTSPAGSKVRAQLFVNGYQYGRFVPWVGNQVEFPVPPGILDYDGENTVGLSVWSQSTEGAGVEVGWKVTGVVESGFSPLFEGGYLRPGWTRERLAWA</sequence>
<feature type="non-terminal residue" evidence="1">
    <location>
        <position position="1"/>
    </location>
</feature>
<evidence type="ECO:0000313" key="1">
    <source>
        <dbReference type="EMBL" id="KAK3079254.1"/>
    </source>
</evidence>
<comment type="caution">
    <text evidence="1">The sequence shown here is derived from an EMBL/GenBank/DDBJ whole genome shotgun (WGS) entry which is preliminary data.</text>
</comment>
<keyword evidence="2" id="KW-1185">Reference proteome</keyword>
<gene>
    <name evidence="1" type="ORF">LTS18_005337</name>
</gene>
<protein>
    <submittedName>
        <fullName evidence="1">Uncharacterized protein</fullName>
    </submittedName>
</protein>
<evidence type="ECO:0000313" key="2">
    <source>
        <dbReference type="Proteomes" id="UP001186974"/>
    </source>
</evidence>